<evidence type="ECO:0000256" key="3">
    <source>
        <dbReference type="ARBA" id="ARBA00022803"/>
    </source>
</evidence>
<organism evidence="6 7">
    <name type="scientific">Sphingomonas tabacisoli</name>
    <dbReference type="NCBI Taxonomy" id="2249466"/>
    <lineage>
        <taxon>Bacteria</taxon>
        <taxon>Pseudomonadati</taxon>
        <taxon>Pseudomonadota</taxon>
        <taxon>Alphaproteobacteria</taxon>
        <taxon>Sphingomonadales</taxon>
        <taxon>Sphingomonadaceae</taxon>
        <taxon>Sphingomonas</taxon>
    </lineage>
</organism>
<protein>
    <submittedName>
        <fullName evidence="6">Tetratricopeptide repeat protein</fullName>
    </submittedName>
</protein>
<sequence>MTEMKTGGIPAARLALFGAAAVAIAAVGIGVSRNRATAPTPAPSASAKAQPDVDTMISSLEAKLKANPGDPEGWRMLGWSFFETGRFAESATAYKKATQLAPDKAEYWSSLGEALVLAGDGQSIPKDASDAFKRAVALDYGDARARYFLGVEMDMAGKHRQAIDAWFALLNKAPAGAPWASDVRKAIEQVAEQQKIDVKDRLAALKPVAPAAPSGAAAALNGIPGPSRDQMAAASQLPSGQQEAMVRGMVDGLAAKLAADPKQPDRWMMLIRSRMMLGQGREASQALQQAIAANPGSRADLVGAAKMLGVPGA</sequence>
<evidence type="ECO:0000256" key="4">
    <source>
        <dbReference type="PROSITE-ProRule" id="PRU00339"/>
    </source>
</evidence>
<keyword evidence="2" id="KW-0201">Cytochrome c-type biogenesis</keyword>
<dbReference type="Pfam" id="PF23914">
    <property type="entry name" value="TPR_CcmH_CycH"/>
    <property type="match status" value="1"/>
</dbReference>
<dbReference type="SUPFAM" id="SSF48452">
    <property type="entry name" value="TPR-like"/>
    <property type="match status" value="1"/>
</dbReference>
<dbReference type="Proteomes" id="UP001597115">
    <property type="component" value="Unassembled WGS sequence"/>
</dbReference>
<dbReference type="PANTHER" id="PTHR47870:SF1">
    <property type="entry name" value="CYTOCHROME C-TYPE BIOGENESIS PROTEIN CCMH"/>
    <property type="match status" value="1"/>
</dbReference>
<feature type="domain" description="Cytochrome c-type biogenesis protein H TPR" evidence="5">
    <location>
        <begin position="49"/>
        <end position="176"/>
    </location>
</feature>
<evidence type="ECO:0000313" key="7">
    <source>
        <dbReference type="Proteomes" id="UP001597115"/>
    </source>
</evidence>
<proteinExistence type="predicted"/>
<dbReference type="InterPro" id="IPR056413">
    <property type="entry name" value="TPR_CcmH_CycH"/>
</dbReference>
<evidence type="ECO:0000256" key="1">
    <source>
        <dbReference type="ARBA" id="ARBA00022737"/>
    </source>
</evidence>
<dbReference type="Gene3D" id="1.25.40.10">
    <property type="entry name" value="Tetratricopeptide repeat domain"/>
    <property type="match status" value="2"/>
</dbReference>
<gene>
    <name evidence="6" type="ORF">ACFSCW_10065</name>
</gene>
<evidence type="ECO:0000313" key="6">
    <source>
        <dbReference type="EMBL" id="MFD1612145.1"/>
    </source>
</evidence>
<dbReference type="InterPro" id="IPR011990">
    <property type="entry name" value="TPR-like_helical_dom_sf"/>
</dbReference>
<evidence type="ECO:0000259" key="5">
    <source>
        <dbReference type="Pfam" id="PF23914"/>
    </source>
</evidence>
<dbReference type="RefSeq" id="WP_380888850.1">
    <property type="nucleotide sequence ID" value="NZ_JBHUDY010000001.1"/>
</dbReference>
<comment type="caution">
    <text evidence="6">The sequence shown here is derived from an EMBL/GenBank/DDBJ whole genome shotgun (WGS) entry which is preliminary data.</text>
</comment>
<dbReference type="InterPro" id="IPR051263">
    <property type="entry name" value="C-type_cytochrome_biogenesis"/>
</dbReference>
<dbReference type="SMART" id="SM00028">
    <property type="entry name" value="TPR"/>
    <property type="match status" value="4"/>
</dbReference>
<accession>A0ABW4I3A8</accession>
<feature type="repeat" description="TPR" evidence="4">
    <location>
        <begin position="71"/>
        <end position="104"/>
    </location>
</feature>
<keyword evidence="3 4" id="KW-0802">TPR repeat</keyword>
<dbReference type="PANTHER" id="PTHR47870">
    <property type="entry name" value="CYTOCHROME C-TYPE BIOGENESIS PROTEIN CCMH"/>
    <property type="match status" value="1"/>
</dbReference>
<reference evidence="7" key="1">
    <citation type="journal article" date="2019" name="Int. J. Syst. Evol. Microbiol.">
        <title>The Global Catalogue of Microorganisms (GCM) 10K type strain sequencing project: providing services to taxonomists for standard genome sequencing and annotation.</title>
        <authorList>
            <consortium name="The Broad Institute Genomics Platform"/>
            <consortium name="The Broad Institute Genome Sequencing Center for Infectious Disease"/>
            <person name="Wu L."/>
            <person name="Ma J."/>
        </authorList>
    </citation>
    <scope>NUCLEOTIDE SEQUENCE [LARGE SCALE GENOMIC DNA]</scope>
    <source>
        <strain evidence="7">CGMCC 1.16275</strain>
    </source>
</reference>
<keyword evidence="1" id="KW-0677">Repeat</keyword>
<dbReference type="InterPro" id="IPR019734">
    <property type="entry name" value="TPR_rpt"/>
</dbReference>
<evidence type="ECO:0000256" key="2">
    <source>
        <dbReference type="ARBA" id="ARBA00022748"/>
    </source>
</evidence>
<name>A0ABW4I3A8_9SPHN</name>
<keyword evidence="7" id="KW-1185">Reference proteome</keyword>
<dbReference type="PROSITE" id="PS50005">
    <property type="entry name" value="TPR"/>
    <property type="match status" value="1"/>
</dbReference>
<dbReference type="EMBL" id="JBHUDY010000001">
    <property type="protein sequence ID" value="MFD1612145.1"/>
    <property type="molecule type" value="Genomic_DNA"/>
</dbReference>